<dbReference type="AlphaFoldDB" id="A0A402A123"/>
<dbReference type="EMBL" id="BIFR01000001">
    <property type="protein sequence ID" value="GCE12860.1"/>
    <property type="molecule type" value="Genomic_DNA"/>
</dbReference>
<evidence type="ECO:0000256" key="3">
    <source>
        <dbReference type="RuleBase" id="RU000363"/>
    </source>
</evidence>
<evidence type="ECO:0000313" key="5">
    <source>
        <dbReference type="Proteomes" id="UP000287352"/>
    </source>
</evidence>
<comment type="caution">
    <text evidence="4">The sequence shown here is derived from an EMBL/GenBank/DDBJ whole genome shotgun (WGS) entry which is preliminary data.</text>
</comment>
<dbReference type="OrthoDB" id="9808814at2"/>
<dbReference type="RefSeq" id="WP_126580442.1">
    <property type="nucleotide sequence ID" value="NZ_BIFR01000001.1"/>
</dbReference>
<gene>
    <name evidence="4" type="ORF">KTT_27190</name>
</gene>
<dbReference type="SUPFAM" id="SSF51735">
    <property type="entry name" value="NAD(P)-binding Rossmann-fold domains"/>
    <property type="match status" value="1"/>
</dbReference>
<protein>
    <submittedName>
        <fullName evidence="4">Short-chain dehydrogenase</fullName>
    </submittedName>
</protein>
<dbReference type="PRINTS" id="PR00081">
    <property type="entry name" value="GDHRDH"/>
</dbReference>
<keyword evidence="2" id="KW-0560">Oxidoreductase</keyword>
<reference evidence="5" key="1">
    <citation type="submission" date="2018-12" db="EMBL/GenBank/DDBJ databases">
        <title>Tengunoibacter tsumagoiensis gen. nov., sp. nov., Dictyobacter kobayashii sp. nov., D. alpinus sp. nov., and D. joshuensis sp. nov. and description of Dictyobacteraceae fam. nov. within the order Ktedonobacterales isolated from Tengu-no-mugimeshi.</title>
        <authorList>
            <person name="Wang C.M."/>
            <person name="Zheng Y."/>
            <person name="Sakai Y."/>
            <person name="Toyoda A."/>
            <person name="Minakuchi Y."/>
            <person name="Abe K."/>
            <person name="Yokota A."/>
            <person name="Yabe S."/>
        </authorList>
    </citation>
    <scope>NUCLEOTIDE SEQUENCE [LARGE SCALE GENOMIC DNA]</scope>
    <source>
        <strain evidence="5">Uno3</strain>
    </source>
</reference>
<dbReference type="Proteomes" id="UP000287352">
    <property type="component" value="Unassembled WGS sequence"/>
</dbReference>
<dbReference type="PANTHER" id="PTHR44196:SF2">
    <property type="entry name" value="SHORT-CHAIN DEHYDROGENASE-RELATED"/>
    <property type="match status" value="1"/>
</dbReference>
<dbReference type="GO" id="GO:0016491">
    <property type="term" value="F:oxidoreductase activity"/>
    <property type="evidence" value="ECO:0007669"/>
    <property type="project" value="UniProtKB-KW"/>
</dbReference>
<keyword evidence="5" id="KW-1185">Reference proteome</keyword>
<accession>A0A402A123</accession>
<evidence type="ECO:0000256" key="2">
    <source>
        <dbReference type="ARBA" id="ARBA00023002"/>
    </source>
</evidence>
<name>A0A402A123_9CHLR</name>
<dbReference type="PIRSF" id="PIRSF000126">
    <property type="entry name" value="11-beta-HSD1"/>
    <property type="match status" value="1"/>
</dbReference>
<comment type="similarity">
    <text evidence="1 3">Belongs to the short-chain dehydrogenases/reductases (SDR) family.</text>
</comment>
<sequence length="262" mass="29370">MFIYEGKTVLITGASSGIGEAFARELAQRKMNIILVARSEQKLQNMAANLMTKFRINADIIIADLTQEGSAQRIYNEIKRRHLSIDLLINNAGFGTYGPFEAIPAERKHAEVMLNVVSLVDMTHTFLPELLERRGGIINLASIASFTPMPYMSVYAATKAFILSFSEALWGEYHHRGLRILALCPSATETSFFDDLNQSASTKEPAIFSQKRRPEQVVATALRALEQGKCYTVDGGSNYIVTQLYRFFPRSMTIRGISKMMR</sequence>
<dbReference type="Gene3D" id="3.40.50.720">
    <property type="entry name" value="NAD(P)-binding Rossmann-like Domain"/>
    <property type="match status" value="1"/>
</dbReference>
<organism evidence="4 5">
    <name type="scientific">Tengunoibacter tsumagoiensis</name>
    <dbReference type="NCBI Taxonomy" id="2014871"/>
    <lineage>
        <taxon>Bacteria</taxon>
        <taxon>Bacillati</taxon>
        <taxon>Chloroflexota</taxon>
        <taxon>Ktedonobacteria</taxon>
        <taxon>Ktedonobacterales</taxon>
        <taxon>Dictyobacteraceae</taxon>
        <taxon>Tengunoibacter</taxon>
    </lineage>
</organism>
<dbReference type="InterPro" id="IPR002347">
    <property type="entry name" value="SDR_fam"/>
</dbReference>
<evidence type="ECO:0000313" key="4">
    <source>
        <dbReference type="EMBL" id="GCE12860.1"/>
    </source>
</evidence>
<evidence type="ECO:0000256" key="1">
    <source>
        <dbReference type="ARBA" id="ARBA00006484"/>
    </source>
</evidence>
<dbReference type="PRINTS" id="PR00080">
    <property type="entry name" value="SDRFAMILY"/>
</dbReference>
<proteinExistence type="inferred from homology"/>
<dbReference type="PANTHER" id="PTHR44196">
    <property type="entry name" value="DEHYDROGENASE/REDUCTASE SDR FAMILY MEMBER 7B"/>
    <property type="match status" value="1"/>
</dbReference>
<dbReference type="InterPro" id="IPR036291">
    <property type="entry name" value="NAD(P)-bd_dom_sf"/>
</dbReference>
<dbReference type="Pfam" id="PF00106">
    <property type="entry name" value="adh_short"/>
    <property type="match status" value="1"/>
</dbReference>
<dbReference type="GO" id="GO:0016020">
    <property type="term" value="C:membrane"/>
    <property type="evidence" value="ECO:0007669"/>
    <property type="project" value="TreeGrafter"/>
</dbReference>